<dbReference type="CDD" id="cd00156">
    <property type="entry name" value="REC"/>
    <property type="match status" value="1"/>
</dbReference>
<dbReference type="InterPro" id="IPR017850">
    <property type="entry name" value="Alkaline_phosphatase_core_sf"/>
</dbReference>
<dbReference type="Proteomes" id="UP000094313">
    <property type="component" value="Chromosome"/>
</dbReference>
<dbReference type="InterPro" id="IPR050595">
    <property type="entry name" value="Bact_response_regulator"/>
</dbReference>
<proteinExistence type="predicted"/>
<dbReference type="RefSeq" id="WP_069378322.1">
    <property type="nucleotide sequence ID" value="NZ_CP017141.1"/>
</dbReference>
<dbReference type="PROSITE" id="PS50110">
    <property type="entry name" value="RESPONSE_REGULATORY"/>
    <property type="match status" value="1"/>
</dbReference>
<dbReference type="Pfam" id="PF00072">
    <property type="entry name" value="Response_reg"/>
    <property type="match status" value="1"/>
</dbReference>
<organism evidence="4 5">
    <name type="scientific">Pedobacter steynii</name>
    <dbReference type="NCBI Taxonomy" id="430522"/>
    <lineage>
        <taxon>Bacteria</taxon>
        <taxon>Pseudomonadati</taxon>
        <taxon>Bacteroidota</taxon>
        <taxon>Sphingobacteriia</taxon>
        <taxon>Sphingobacteriales</taxon>
        <taxon>Sphingobacteriaceae</taxon>
        <taxon>Pedobacter</taxon>
    </lineage>
</organism>
<accession>A0A1D7QD57</accession>
<evidence type="ECO:0000313" key="4">
    <source>
        <dbReference type="EMBL" id="AOM76628.1"/>
    </source>
</evidence>
<sequence>MQETKILWADDEINLLKPHILLLNEKGYHVTTFTNGNDALEAFGKEHFDLVFLDENMPGLTGLETLTAIKNIRNDVPVVLITKSEEENLMEDAIGSKIDDYLIKPVNPKQVLLTIKKIIDNKRLVSEKTSMAYQQDFRRLGMTLNDKLSYEEWVEVYKKLVFWELELEKLDDSQMHEILTMQKSEANAQFSKFIEDHYLGWVNGKGKAPLLSNELLKKKAFPLINGNNTPVFFILIDNLRYDQWRIINPLITEHFRLDEEDTYSSILPTATQYARNAIFSGLMPLEMEKRFPGLWQNDDDEGGKNMHESAFLADQIKRSLRKDCKFSYNKILTYDDGKALNDQINNLLQNDFNAIVYNFVDMLSHARTDMQMIRELANDDAAYRSLTLSWFEHSPLMELLKKISQKKVKLVITTDHGTIRVKHPSKVIGDRNTNTNLRYKQGRNLNYNAKEVFLIKNPHEAQLPKINISSNYIFAKEDRYFVYQNNYNQFVNYYNETFQHGGISLEEMIIPVATYSSR</sequence>
<dbReference type="KEGG" id="psty:BFS30_05325"/>
<evidence type="ECO:0000259" key="3">
    <source>
        <dbReference type="PROSITE" id="PS50110"/>
    </source>
</evidence>
<gene>
    <name evidence="4" type="ORF">BFS30_05325</name>
</gene>
<dbReference type="SUPFAM" id="SSF53649">
    <property type="entry name" value="Alkaline phosphatase-like"/>
    <property type="match status" value="1"/>
</dbReference>
<keyword evidence="5" id="KW-1185">Reference proteome</keyword>
<evidence type="ECO:0000256" key="1">
    <source>
        <dbReference type="ARBA" id="ARBA00022553"/>
    </source>
</evidence>
<evidence type="ECO:0000313" key="5">
    <source>
        <dbReference type="Proteomes" id="UP000094313"/>
    </source>
</evidence>
<dbReference type="Gene3D" id="3.40.50.2300">
    <property type="match status" value="1"/>
</dbReference>
<dbReference type="PANTHER" id="PTHR44591:SF3">
    <property type="entry name" value="RESPONSE REGULATORY DOMAIN-CONTAINING PROTEIN"/>
    <property type="match status" value="1"/>
</dbReference>
<dbReference type="PANTHER" id="PTHR44591">
    <property type="entry name" value="STRESS RESPONSE REGULATOR PROTEIN 1"/>
    <property type="match status" value="1"/>
</dbReference>
<dbReference type="OrthoDB" id="9813025at2"/>
<dbReference type="SUPFAM" id="SSF52172">
    <property type="entry name" value="CheY-like"/>
    <property type="match status" value="1"/>
</dbReference>
<keyword evidence="1 2" id="KW-0597">Phosphoprotein</keyword>
<reference evidence="4 5" key="1">
    <citation type="submission" date="2016-08" db="EMBL/GenBank/DDBJ databases">
        <authorList>
            <person name="Seilhamer J.J."/>
        </authorList>
    </citation>
    <scope>NUCLEOTIDE SEQUENCE [LARGE SCALE GENOMIC DNA]</scope>
    <source>
        <strain evidence="4 5">DX4</strain>
    </source>
</reference>
<evidence type="ECO:0000256" key="2">
    <source>
        <dbReference type="PROSITE-ProRule" id="PRU00169"/>
    </source>
</evidence>
<feature type="domain" description="Response regulatory" evidence="3">
    <location>
        <begin position="5"/>
        <end position="119"/>
    </location>
</feature>
<dbReference type="Pfam" id="PF08665">
    <property type="entry name" value="PglZ"/>
    <property type="match status" value="1"/>
</dbReference>
<dbReference type="InterPro" id="IPR001789">
    <property type="entry name" value="Sig_transdc_resp-reg_receiver"/>
</dbReference>
<dbReference type="GO" id="GO:0000160">
    <property type="term" value="P:phosphorelay signal transduction system"/>
    <property type="evidence" value="ECO:0007669"/>
    <property type="project" value="InterPro"/>
</dbReference>
<feature type="modified residue" description="4-aspartylphosphate" evidence="2">
    <location>
        <position position="54"/>
    </location>
</feature>
<dbReference type="EMBL" id="CP017141">
    <property type="protein sequence ID" value="AOM76628.1"/>
    <property type="molecule type" value="Genomic_DNA"/>
</dbReference>
<dbReference type="AlphaFoldDB" id="A0A1D7QD57"/>
<dbReference type="InterPro" id="IPR011006">
    <property type="entry name" value="CheY-like_superfamily"/>
</dbReference>
<name>A0A1D7QD57_9SPHI</name>
<dbReference type="SMART" id="SM00448">
    <property type="entry name" value="REC"/>
    <property type="match status" value="1"/>
</dbReference>
<protein>
    <submittedName>
        <fullName evidence="4">Two-component system response regulator</fullName>
    </submittedName>
</protein>